<evidence type="ECO:0000313" key="4">
    <source>
        <dbReference type="Proteomes" id="UP001302274"/>
    </source>
</evidence>
<protein>
    <submittedName>
        <fullName evidence="3">Uncharacterized protein</fullName>
    </submittedName>
</protein>
<dbReference type="RefSeq" id="WP_323577591.1">
    <property type="nucleotide sequence ID" value="NZ_JAYGJQ010000002.1"/>
</dbReference>
<feature type="signal peptide" evidence="2">
    <location>
        <begin position="1"/>
        <end position="19"/>
    </location>
</feature>
<reference evidence="3 4" key="1">
    <citation type="submission" date="2023-11" db="EMBL/GenBank/DDBJ databases">
        <title>A Novel Polar Bacteriovorax (B. antarcticus) Isolated from the Biocrust in Antarctica.</title>
        <authorList>
            <person name="Mun W."/>
            <person name="Choi S.Y."/>
            <person name="Mitchell R.J."/>
        </authorList>
    </citation>
    <scope>NUCLEOTIDE SEQUENCE [LARGE SCALE GENOMIC DNA]</scope>
    <source>
        <strain evidence="3 4">PP10</strain>
    </source>
</reference>
<organism evidence="3 4">
    <name type="scientific">Bacteriovorax antarcticus</name>
    <dbReference type="NCBI Taxonomy" id="3088717"/>
    <lineage>
        <taxon>Bacteria</taxon>
        <taxon>Pseudomonadati</taxon>
        <taxon>Bdellovibrionota</taxon>
        <taxon>Bacteriovoracia</taxon>
        <taxon>Bacteriovoracales</taxon>
        <taxon>Bacteriovoracaceae</taxon>
        <taxon>Bacteriovorax</taxon>
    </lineage>
</organism>
<gene>
    <name evidence="3" type="ORF">SHI21_15050</name>
</gene>
<dbReference type="Proteomes" id="UP001302274">
    <property type="component" value="Unassembled WGS sequence"/>
</dbReference>
<feature type="region of interest" description="Disordered" evidence="1">
    <location>
        <begin position="184"/>
        <end position="203"/>
    </location>
</feature>
<sequence length="203" mass="22539">MKANLLVLTLLTLATTVSAKEAMYVEGGLTAYKAYAAEDGNANPFKNGVPGGASVAMMESEKDMKIANLNKLLDQQQHSYDEKISYLQDELKKSKERLIEKSINTEKMQANVEKRFSEESSYLKKELVAKTKTLMEYQRQLEKIKPSEELKSLINSNAALAVELRKSNDQLAIIQLQTNEAMAAKPAPTQVTHGRMPASVEGK</sequence>
<evidence type="ECO:0000256" key="1">
    <source>
        <dbReference type="SAM" id="MobiDB-lite"/>
    </source>
</evidence>
<name>A0ABU5VWV3_9BACT</name>
<accession>A0ABU5VWV3</accession>
<comment type="caution">
    <text evidence="3">The sequence shown here is derived from an EMBL/GenBank/DDBJ whole genome shotgun (WGS) entry which is preliminary data.</text>
</comment>
<feature type="chain" id="PRO_5047023585" evidence="2">
    <location>
        <begin position="20"/>
        <end position="203"/>
    </location>
</feature>
<evidence type="ECO:0000313" key="3">
    <source>
        <dbReference type="EMBL" id="MEA9357544.1"/>
    </source>
</evidence>
<evidence type="ECO:0000256" key="2">
    <source>
        <dbReference type="SAM" id="SignalP"/>
    </source>
</evidence>
<keyword evidence="4" id="KW-1185">Reference proteome</keyword>
<keyword evidence="2" id="KW-0732">Signal</keyword>
<proteinExistence type="predicted"/>
<dbReference type="EMBL" id="JAYGJQ010000002">
    <property type="protein sequence ID" value="MEA9357544.1"/>
    <property type="molecule type" value="Genomic_DNA"/>
</dbReference>